<keyword evidence="6" id="KW-1185">Reference proteome</keyword>
<organism evidence="5 6">
    <name type="scientific">Triparma verrucosa</name>
    <dbReference type="NCBI Taxonomy" id="1606542"/>
    <lineage>
        <taxon>Eukaryota</taxon>
        <taxon>Sar</taxon>
        <taxon>Stramenopiles</taxon>
        <taxon>Ochrophyta</taxon>
        <taxon>Bolidophyceae</taxon>
        <taxon>Parmales</taxon>
        <taxon>Triparmaceae</taxon>
        <taxon>Triparma</taxon>
    </lineage>
</organism>
<dbReference type="AlphaFoldDB" id="A0A9W7C3I5"/>
<dbReference type="InterPro" id="IPR050260">
    <property type="entry name" value="FAD-bd_OxRdtase"/>
</dbReference>
<name>A0A9W7C3I5_9STRA</name>
<proteinExistence type="predicted"/>
<dbReference type="SUPFAM" id="SSF51905">
    <property type="entry name" value="FAD/NAD(P)-binding domain"/>
    <property type="match status" value="2"/>
</dbReference>
<dbReference type="GO" id="GO:0016491">
    <property type="term" value="F:oxidoreductase activity"/>
    <property type="evidence" value="ECO:0007669"/>
    <property type="project" value="InterPro"/>
</dbReference>
<dbReference type="PANTHER" id="PTHR43429:SF2">
    <property type="entry name" value="PYRIDINE NUCLEOTIDE-DISULFIDE OXIDOREDUCTASE DOMAIN-CONTAINING PROTEIN 1"/>
    <property type="match status" value="1"/>
</dbReference>
<dbReference type="Gene3D" id="3.50.50.60">
    <property type="entry name" value="FAD/NAD(P)-binding domain"/>
    <property type="match status" value="3"/>
</dbReference>
<accession>A0A9W7C3I5</accession>
<reference evidence="6" key="1">
    <citation type="journal article" date="2023" name="Commun. Biol.">
        <title>Genome analysis of Parmales, the sister group of diatoms, reveals the evolutionary specialization of diatoms from phago-mixotrophs to photoautotrophs.</title>
        <authorList>
            <person name="Ban H."/>
            <person name="Sato S."/>
            <person name="Yoshikawa S."/>
            <person name="Yamada K."/>
            <person name="Nakamura Y."/>
            <person name="Ichinomiya M."/>
            <person name="Sato N."/>
            <person name="Blanc-Mathieu R."/>
            <person name="Endo H."/>
            <person name="Kuwata A."/>
            <person name="Ogata H."/>
        </authorList>
    </citation>
    <scope>NUCLEOTIDE SEQUENCE [LARGE SCALE GENOMIC DNA]</scope>
    <source>
        <strain evidence="6">NIES 3699</strain>
    </source>
</reference>
<evidence type="ECO:0000256" key="2">
    <source>
        <dbReference type="ARBA" id="ARBA00022630"/>
    </source>
</evidence>
<dbReference type="Pfam" id="PF07992">
    <property type="entry name" value="Pyr_redox_2"/>
    <property type="match status" value="2"/>
</dbReference>
<dbReference type="InterPro" id="IPR036188">
    <property type="entry name" value="FAD/NAD-bd_sf"/>
</dbReference>
<comment type="cofactor">
    <cofactor evidence="1">
        <name>FAD</name>
        <dbReference type="ChEBI" id="CHEBI:57692"/>
    </cofactor>
</comment>
<dbReference type="EMBL" id="BRXX01000220">
    <property type="protein sequence ID" value="GMH98544.1"/>
    <property type="molecule type" value="Genomic_DNA"/>
</dbReference>
<evidence type="ECO:0000256" key="1">
    <source>
        <dbReference type="ARBA" id="ARBA00001974"/>
    </source>
</evidence>
<evidence type="ECO:0000256" key="3">
    <source>
        <dbReference type="ARBA" id="ARBA00022827"/>
    </source>
</evidence>
<keyword evidence="2" id="KW-0285">Flavoprotein</keyword>
<gene>
    <name evidence="5" type="ORF">TrVE_jg5854</name>
</gene>
<dbReference type="PANTHER" id="PTHR43429">
    <property type="entry name" value="PYRIDINE NUCLEOTIDE-DISULFIDE OXIDOREDUCTASE DOMAIN-CONTAINING"/>
    <property type="match status" value="1"/>
</dbReference>
<feature type="domain" description="FAD/NAD(P)-binding" evidence="4">
    <location>
        <begin position="383"/>
        <end position="483"/>
    </location>
</feature>
<keyword evidence="3" id="KW-0274">FAD</keyword>
<evidence type="ECO:0000313" key="5">
    <source>
        <dbReference type="EMBL" id="GMH98544.1"/>
    </source>
</evidence>
<comment type="caution">
    <text evidence="5">The sequence shown here is derived from an EMBL/GenBank/DDBJ whole genome shotgun (WGS) entry which is preliminary data.</text>
</comment>
<protein>
    <recommendedName>
        <fullName evidence="4">FAD/NAD(P)-binding domain-containing protein</fullName>
    </recommendedName>
</protein>
<evidence type="ECO:0000259" key="4">
    <source>
        <dbReference type="Pfam" id="PF07992"/>
    </source>
</evidence>
<sequence length="659" mass="72195">MAFVVVGGGVAGVSVISELHRQLQRQLHRHTPSPSGQKIILVSPNATLKMATHKDGDANDSDANDNSSISLLKEVIVDDLTVQEFRKRFPRVDLYIGTVTSTSVASKTLSVTLLPPSLLTISINYSKLCFCVGASPSSGPLPSRSWLSPPPPPSPPFIHSIRDSHSISTLKSLTNLPSVKRIAVIGNGGIAMEVVHALTSRVNDRLDVDWIVRDKFLGHTLLDATAAAMILPSLENRMRCRDDNVPSNAFIDSSEDVVVSEIVVDGVDTAVEPTSKKQKTLEHLQPHGSSLGPYWFDKFRAESRTKGSPFTNARCACHSCRPGFFCMPNGGVEDEMEEKVDEGGRNLKIIYERKVMGFKRKTDEQFVVAGDLNGSEREEVLEKIKIVEGNKGKNQILLDSGEILNVDALIIACGVDSNHVLDSVLGASKEIFSRGKNGTLKVSKQMKCLGHTDVFAAGDCCDLGEFEKENELFHQMQLWSQAKIEGTYAAHCMLGLDEELMSDFCFEMFAHQTTFLDKRVALLGLFNGQKMGGKLNEFVMTEEGLAKEVSEGGAEIKGLVDPTCEIDMARETPPPDKIESIVSTKKLAEGDIKVLTRVKKNKEYVKCIVSGGRVVGAMLVGEAVDLADTMEQIMMSRINVDALDFDLLDDNIEIDEYFD</sequence>
<dbReference type="InterPro" id="IPR023753">
    <property type="entry name" value="FAD/NAD-binding_dom"/>
</dbReference>
<dbReference type="Proteomes" id="UP001165160">
    <property type="component" value="Unassembled WGS sequence"/>
</dbReference>
<feature type="domain" description="FAD/NAD(P)-binding" evidence="4">
    <location>
        <begin position="3"/>
        <end position="235"/>
    </location>
</feature>
<evidence type="ECO:0000313" key="6">
    <source>
        <dbReference type="Proteomes" id="UP001165160"/>
    </source>
</evidence>